<name>A0A1R1AWH2_PAELA</name>
<dbReference type="InterPro" id="IPR027304">
    <property type="entry name" value="Trigger_fact/SurA_dom_sf"/>
</dbReference>
<gene>
    <name evidence="2" type="ORF">BK123_22070</name>
</gene>
<feature type="signal peptide" evidence="1">
    <location>
        <begin position="1"/>
        <end position="30"/>
    </location>
</feature>
<proteinExistence type="predicted"/>
<organism evidence="2 3">
    <name type="scientific">Paenibacillus lautus</name>
    <name type="common">Bacillus lautus</name>
    <dbReference type="NCBI Taxonomy" id="1401"/>
    <lineage>
        <taxon>Bacteria</taxon>
        <taxon>Bacillati</taxon>
        <taxon>Bacillota</taxon>
        <taxon>Bacilli</taxon>
        <taxon>Bacillales</taxon>
        <taxon>Paenibacillaceae</taxon>
        <taxon>Paenibacillus</taxon>
    </lineage>
</organism>
<dbReference type="SUPFAM" id="SSF109998">
    <property type="entry name" value="Triger factor/SurA peptide-binding domain-like"/>
    <property type="match status" value="1"/>
</dbReference>
<dbReference type="AlphaFoldDB" id="A0A1R1AWH2"/>
<protein>
    <recommendedName>
        <fullName evidence="4">Lipoprotein</fullName>
    </recommendedName>
</protein>
<dbReference type="PROSITE" id="PS51257">
    <property type="entry name" value="PROKAR_LIPOPROTEIN"/>
    <property type="match status" value="1"/>
</dbReference>
<evidence type="ECO:0000313" key="3">
    <source>
        <dbReference type="Proteomes" id="UP000187074"/>
    </source>
</evidence>
<dbReference type="Proteomes" id="UP000187074">
    <property type="component" value="Unassembled WGS sequence"/>
</dbReference>
<evidence type="ECO:0008006" key="4">
    <source>
        <dbReference type="Google" id="ProtNLM"/>
    </source>
</evidence>
<keyword evidence="1" id="KW-0732">Signal</keyword>
<accession>A0A1R1AWH2</accession>
<evidence type="ECO:0000313" key="2">
    <source>
        <dbReference type="EMBL" id="OME89997.1"/>
    </source>
</evidence>
<comment type="caution">
    <text evidence="2">The sequence shown here is derived from an EMBL/GenBank/DDBJ whole genome shotgun (WGS) entry which is preliminary data.</text>
</comment>
<dbReference type="EMBL" id="MRTF01000008">
    <property type="protein sequence ID" value="OME89997.1"/>
    <property type="molecule type" value="Genomic_DNA"/>
</dbReference>
<evidence type="ECO:0000256" key="1">
    <source>
        <dbReference type="SAM" id="SignalP"/>
    </source>
</evidence>
<reference evidence="2 3" key="1">
    <citation type="submission" date="2016-11" db="EMBL/GenBank/DDBJ databases">
        <title>Paenibacillus species isolates.</title>
        <authorList>
            <person name="Beno S.M."/>
        </authorList>
    </citation>
    <scope>NUCLEOTIDE SEQUENCE [LARGE SCALE GENOMIC DNA]</scope>
    <source>
        <strain evidence="2 3">FSL F4-0100</strain>
    </source>
</reference>
<feature type="chain" id="PRO_5012277396" description="Lipoprotein" evidence="1">
    <location>
        <begin position="31"/>
        <end position="256"/>
    </location>
</feature>
<dbReference type="OrthoDB" id="2660811at2"/>
<sequence length="256" mass="29663">MDRTIFFRKFLLYALLTLTLLISACTPAQLQNTSFVDSAGPITKPPDLQSISLSENNKQIIRETFDSVKELQDKLQNYSGSTWVLENEDVKISLGEYVFAKKNRELIYVLNQPKELPSDAALLQDMVTTQLMVNYAKQSGVIVSSEEVRKAIDFQKTALDEADPNNEHDQLIRYIMENRIRISGKTEEDFWNSDELYEAYETSLYNSKFIQSILSDESMKGMDSYYELQERLFNDYQKKHPIQVPDLHELFQQADL</sequence>
<dbReference type="RefSeq" id="WP_076324536.1">
    <property type="nucleotide sequence ID" value="NZ_MRTF01000008.1"/>
</dbReference>